<dbReference type="InterPro" id="IPR005901">
    <property type="entry name" value="GLPGLI"/>
</dbReference>
<dbReference type="NCBIfam" id="TIGR01200">
    <property type="entry name" value="GLPGLI"/>
    <property type="match status" value="1"/>
</dbReference>
<dbReference type="Proteomes" id="UP000282297">
    <property type="component" value="Chromosome"/>
</dbReference>
<proteinExistence type="predicted"/>
<evidence type="ECO:0000313" key="1">
    <source>
        <dbReference type="EMBL" id="AZI19737.1"/>
    </source>
</evidence>
<protein>
    <submittedName>
        <fullName evidence="1">GLPGLI family protein</fullName>
    </submittedName>
</protein>
<organism evidence="1 2">
    <name type="scientific">Chryseobacterium taklimakanense</name>
    <dbReference type="NCBI Taxonomy" id="536441"/>
    <lineage>
        <taxon>Bacteria</taxon>
        <taxon>Pseudomonadati</taxon>
        <taxon>Bacteroidota</taxon>
        <taxon>Flavobacteriia</taxon>
        <taxon>Flavobacteriales</taxon>
        <taxon>Weeksellaceae</taxon>
        <taxon>Chryseobacterium group</taxon>
        <taxon>Chryseobacterium</taxon>
    </lineage>
</organism>
<name>A0A3G8WJY0_9FLAO</name>
<evidence type="ECO:0000313" key="2">
    <source>
        <dbReference type="Proteomes" id="UP000282297"/>
    </source>
</evidence>
<gene>
    <name evidence="1" type="ORF">EIH08_02450</name>
</gene>
<dbReference type="EMBL" id="CP034171">
    <property type="protein sequence ID" value="AZI19737.1"/>
    <property type="molecule type" value="Genomic_DNA"/>
</dbReference>
<dbReference type="AlphaFoldDB" id="A0A3G8WJY0"/>
<accession>A0A3G8WJY0</accession>
<reference evidence="2" key="1">
    <citation type="submission" date="2018-11" db="EMBL/GenBank/DDBJ databases">
        <title>Proposal to divide the Flavobacteriaceae and reorganize its genera based on Amino Acid Identity values calculated from whole genome sequences.</title>
        <authorList>
            <person name="Nicholson A.C."/>
            <person name="Gulvik C.A."/>
            <person name="Whitney A.M."/>
            <person name="Humrighouse B.W."/>
            <person name="Bell M."/>
            <person name="Holmes B."/>
            <person name="Steigerwalt A.B."/>
            <person name="Villarma A."/>
            <person name="Sheth M."/>
            <person name="Batra D."/>
            <person name="Pryor J."/>
            <person name="Bernardet J.-F."/>
            <person name="Hugo C."/>
            <person name="Kampfer P."/>
            <person name="Newman J.D."/>
            <person name="McQuiston J.R."/>
        </authorList>
    </citation>
    <scope>NUCLEOTIDE SEQUENCE [LARGE SCALE GENOMIC DNA]</scope>
    <source>
        <strain evidence="2">H4753</strain>
    </source>
</reference>
<sequence length="128" mass="15052">MPINDGPYKFWGLPGFIVEIFDEDNLHKFSLIQIEKIEKPNIIYPPKNAKTISYEKYQEYLSNYKPTMSDIFAVNVNNGISTYMMKDGSRININLSKEMLDKYQNNREGLRRIILEKLSKKNSNPIER</sequence>